<feature type="domain" description="Aldehyde dehydrogenase" evidence="6">
    <location>
        <begin position="3"/>
        <end position="450"/>
    </location>
</feature>
<dbReference type="GO" id="GO:0004777">
    <property type="term" value="F:succinate-semialdehyde dehydrogenase (NAD+) activity"/>
    <property type="evidence" value="ECO:0007669"/>
    <property type="project" value="TreeGrafter"/>
</dbReference>
<dbReference type="InterPro" id="IPR044148">
    <property type="entry name" value="ALDH_GabD1-like"/>
</dbReference>
<keyword evidence="8" id="KW-1185">Reference proteome</keyword>
<dbReference type="InterPro" id="IPR016163">
    <property type="entry name" value="Ald_DH_C"/>
</dbReference>
<evidence type="ECO:0000256" key="5">
    <source>
        <dbReference type="RuleBase" id="RU003345"/>
    </source>
</evidence>
<organism evidence="7 8">
    <name type="scientific">Oceanihabitans sediminis</name>
    <dbReference type="NCBI Taxonomy" id="1812012"/>
    <lineage>
        <taxon>Bacteria</taxon>
        <taxon>Pseudomonadati</taxon>
        <taxon>Bacteroidota</taxon>
        <taxon>Flavobacteriia</taxon>
        <taxon>Flavobacteriales</taxon>
        <taxon>Flavobacteriaceae</taxon>
        <taxon>Oceanihabitans</taxon>
    </lineage>
</organism>
<feature type="active site" evidence="4">
    <location>
        <position position="230"/>
    </location>
</feature>
<comment type="similarity">
    <text evidence="1 5">Belongs to the aldehyde dehydrogenase family.</text>
</comment>
<dbReference type="RefSeq" id="WP_072350797.1">
    <property type="nucleotide sequence ID" value="NZ_JAWVXR010000004.1"/>
</dbReference>
<dbReference type="Proteomes" id="UP000252249">
    <property type="component" value="Unassembled WGS sequence"/>
</dbReference>
<dbReference type="Pfam" id="PF00171">
    <property type="entry name" value="Aldedh"/>
    <property type="match status" value="1"/>
</dbReference>
<dbReference type="InterPro" id="IPR016161">
    <property type="entry name" value="Ald_DH/histidinol_DH"/>
</dbReference>
<dbReference type="PROSITE" id="PS00687">
    <property type="entry name" value="ALDEHYDE_DEHYDR_GLU"/>
    <property type="match status" value="1"/>
</dbReference>
<protein>
    <submittedName>
        <fullName evidence="7">NAD-dependent succinate-semialdehyde dehydrogenase</fullName>
    </submittedName>
</protein>
<dbReference type="EMBL" id="QPIG01000004">
    <property type="protein sequence ID" value="RCU56765.1"/>
    <property type="molecule type" value="Genomic_DNA"/>
</dbReference>
<dbReference type="PANTHER" id="PTHR43217">
    <property type="entry name" value="SUCCINATE SEMIALDEHYDE DEHYDROGENASE [NAD(P)+] SAD"/>
    <property type="match status" value="1"/>
</dbReference>
<evidence type="ECO:0000256" key="1">
    <source>
        <dbReference type="ARBA" id="ARBA00009986"/>
    </source>
</evidence>
<evidence type="ECO:0000259" key="6">
    <source>
        <dbReference type="Pfam" id="PF00171"/>
    </source>
</evidence>
<dbReference type="OrthoDB" id="9762913at2"/>
<evidence type="ECO:0000313" key="8">
    <source>
        <dbReference type="Proteomes" id="UP000252249"/>
    </source>
</evidence>
<evidence type="ECO:0000256" key="4">
    <source>
        <dbReference type="PROSITE-ProRule" id="PRU10007"/>
    </source>
</evidence>
<dbReference type="InterPro" id="IPR047110">
    <property type="entry name" value="GABD/Sad-like"/>
</dbReference>
<dbReference type="FunFam" id="3.40.309.10:FF:000009">
    <property type="entry name" value="Aldehyde dehydrogenase A"/>
    <property type="match status" value="1"/>
</dbReference>
<dbReference type="FunFam" id="3.40.605.10:FF:000012">
    <property type="entry name" value="NAD-dependent succinate-semialdehyde dehydrogenase"/>
    <property type="match status" value="1"/>
</dbReference>
<evidence type="ECO:0000256" key="2">
    <source>
        <dbReference type="ARBA" id="ARBA00022857"/>
    </source>
</evidence>
<keyword evidence="3 5" id="KW-0560">Oxidoreductase</keyword>
<dbReference type="SUPFAM" id="SSF53720">
    <property type="entry name" value="ALDH-like"/>
    <property type="match status" value="1"/>
</dbReference>
<dbReference type="Gene3D" id="3.40.309.10">
    <property type="entry name" value="Aldehyde Dehydrogenase, Chain A, domain 2"/>
    <property type="match status" value="1"/>
</dbReference>
<evidence type="ECO:0000313" key="7">
    <source>
        <dbReference type="EMBL" id="RCU56765.1"/>
    </source>
</evidence>
<keyword evidence="2" id="KW-0521">NADP</keyword>
<accession>A0A368P4D0</accession>
<dbReference type="GO" id="GO:0004030">
    <property type="term" value="F:aldehyde dehydrogenase [NAD(P)+] activity"/>
    <property type="evidence" value="ECO:0007669"/>
    <property type="project" value="InterPro"/>
</dbReference>
<dbReference type="InterPro" id="IPR016162">
    <property type="entry name" value="Ald_DH_N"/>
</dbReference>
<dbReference type="PANTHER" id="PTHR43217:SF1">
    <property type="entry name" value="SUCCINATE SEMIALDEHYDE DEHYDROGENASE [NAD(P)+] SAD"/>
    <property type="match status" value="1"/>
</dbReference>
<gene>
    <name evidence="7" type="ORF">DU428_10430</name>
</gene>
<comment type="caution">
    <text evidence="7">The sequence shown here is derived from an EMBL/GenBank/DDBJ whole genome shotgun (WGS) entry which is preliminary data.</text>
</comment>
<reference evidence="7 8" key="1">
    <citation type="submission" date="2018-07" db="EMBL/GenBank/DDBJ databases">
        <title>Oceanihabitans testaceum sp. nov., isolated from marine sediment.</title>
        <authorList>
            <person name="Li C.-M."/>
        </authorList>
    </citation>
    <scope>NUCLEOTIDE SEQUENCE [LARGE SCALE GENOMIC DNA]</scope>
    <source>
        <strain evidence="7 8">S9-10</strain>
    </source>
</reference>
<dbReference type="InterPro" id="IPR029510">
    <property type="entry name" value="Ald_DH_CS_GLU"/>
</dbReference>
<dbReference type="InterPro" id="IPR015590">
    <property type="entry name" value="Aldehyde_DH_dom"/>
</dbReference>
<proteinExistence type="inferred from homology"/>
<dbReference type="AlphaFoldDB" id="A0A368P4D0"/>
<dbReference type="CDD" id="cd07100">
    <property type="entry name" value="ALDH_SSADH1_GabD1"/>
    <property type="match status" value="1"/>
</dbReference>
<dbReference type="Gene3D" id="3.40.605.10">
    <property type="entry name" value="Aldehyde Dehydrogenase, Chain A, domain 1"/>
    <property type="match status" value="1"/>
</dbReference>
<name>A0A368P4D0_9FLAO</name>
<evidence type="ECO:0000256" key="3">
    <source>
        <dbReference type="ARBA" id="ARBA00023002"/>
    </source>
</evidence>
<sequence length="454" mass="50483">MSNTIKSINPYNQEVIARYTLNKKEEVFSKLEKADEVFKEWSQKDVSERAELLYNIGNILEERLEELSKLITLEMGKPISESKAEIKKCIYLCDFYAKNAEDFLADEIIETDAYESFISYDPLGVVLAVMPWNYPFWQVLRFAVPTLTAGNTALLKHASNVSGCALAIEEIFTEAGYPHGCFQTLLTNHDTIEEIIKDDKIKAVSLTGSEKAGKAIAKAAGENLKKTVLELGGNNACIVLEDADLDKHIDTIVKARMQNAGQSCIAAKRFIVTENIYDNFLEKFTKKVAALKQGDPLNMDTEIATLAREDLATDLQNQVEDAIKKGAKVVLGNRQNKAFFAPTILTNVTKDMAVFTEETFGPVAPIFKVKNLEEALQLATDSRFGLGTMLFTEDTEAAMHAISRIPDGAFFVNEMVKSDPRLPFGGTKASGYGRELSREGIHEFVNIKTVFINK</sequence>